<dbReference type="InterPro" id="IPR020084">
    <property type="entry name" value="NUDIX_hydrolase_CS"/>
</dbReference>
<evidence type="ECO:0000313" key="6">
    <source>
        <dbReference type="EMBL" id="MFC5178752.1"/>
    </source>
</evidence>
<dbReference type="PROSITE" id="PS51462">
    <property type="entry name" value="NUDIX"/>
    <property type="match status" value="1"/>
</dbReference>
<dbReference type="RefSeq" id="WP_378592462.1">
    <property type="nucleotide sequence ID" value="NZ_JBHSKD010000027.1"/>
</dbReference>
<dbReference type="InterPro" id="IPR000086">
    <property type="entry name" value="NUDIX_hydrolase_dom"/>
</dbReference>
<protein>
    <submittedName>
        <fullName evidence="6">NUDIX domain-containing protein</fullName>
    </submittedName>
</protein>
<evidence type="ECO:0000313" key="7">
    <source>
        <dbReference type="Proteomes" id="UP001596087"/>
    </source>
</evidence>
<evidence type="ECO:0000256" key="1">
    <source>
        <dbReference type="ARBA" id="ARBA00001946"/>
    </source>
</evidence>
<evidence type="ECO:0000259" key="5">
    <source>
        <dbReference type="PROSITE" id="PS51462"/>
    </source>
</evidence>
<accession>A0ABW0BNL6</accession>
<evidence type="ECO:0000256" key="4">
    <source>
        <dbReference type="RuleBase" id="RU003476"/>
    </source>
</evidence>
<name>A0ABW0BNL6_9ACTN</name>
<gene>
    <name evidence="6" type="ORF">ACFPGP_18875</name>
</gene>
<dbReference type="InterPro" id="IPR015797">
    <property type="entry name" value="NUDIX_hydrolase-like_dom_sf"/>
</dbReference>
<dbReference type="Proteomes" id="UP001596087">
    <property type="component" value="Unassembled WGS sequence"/>
</dbReference>
<comment type="cofactor">
    <cofactor evidence="1">
        <name>Mg(2+)</name>
        <dbReference type="ChEBI" id="CHEBI:18420"/>
    </cofactor>
</comment>
<dbReference type="EMBL" id="JBHSKD010000027">
    <property type="protein sequence ID" value="MFC5178752.1"/>
    <property type="molecule type" value="Genomic_DNA"/>
</dbReference>
<dbReference type="PRINTS" id="PR00502">
    <property type="entry name" value="NUDIXFAMILY"/>
</dbReference>
<evidence type="ECO:0000256" key="2">
    <source>
        <dbReference type="ARBA" id="ARBA00005582"/>
    </source>
</evidence>
<sequence>MANRFSSIVLVDARGWLLLQERDEFPVIDPEKWGFVGGHLDDGEDFEPGAYRELEEETGLDLDGGLELFSPFHVFHEHSGTLDEFRLFVMRTDLTDADIDCREGRQIVFVDPAHALDLDLTAAARVALPVFLASPAYAAMAGS</sequence>
<dbReference type="Pfam" id="PF00293">
    <property type="entry name" value="NUDIX"/>
    <property type="match status" value="1"/>
</dbReference>
<dbReference type="Gene3D" id="3.90.79.10">
    <property type="entry name" value="Nucleoside Triphosphate Pyrophosphohydrolase"/>
    <property type="match status" value="1"/>
</dbReference>
<dbReference type="PANTHER" id="PTHR43046">
    <property type="entry name" value="GDP-MANNOSE MANNOSYL HYDROLASE"/>
    <property type="match status" value="1"/>
</dbReference>
<evidence type="ECO:0000256" key="3">
    <source>
        <dbReference type="ARBA" id="ARBA00022801"/>
    </source>
</evidence>
<comment type="caution">
    <text evidence="6">The sequence shown here is derived from an EMBL/GenBank/DDBJ whole genome shotgun (WGS) entry which is preliminary data.</text>
</comment>
<dbReference type="PANTHER" id="PTHR43046:SF14">
    <property type="entry name" value="MUTT_NUDIX FAMILY PROTEIN"/>
    <property type="match status" value="1"/>
</dbReference>
<keyword evidence="7" id="KW-1185">Reference proteome</keyword>
<dbReference type="SUPFAM" id="SSF55811">
    <property type="entry name" value="Nudix"/>
    <property type="match status" value="1"/>
</dbReference>
<organism evidence="6 7">
    <name type="scientific">Nocardioides taihuensis</name>
    <dbReference type="NCBI Taxonomy" id="1835606"/>
    <lineage>
        <taxon>Bacteria</taxon>
        <taxon>Bacillati</taxon>
        <taxon>Actinomycetota</taxon>
        <taxon>Actinomycetes</taxon>
        <taxon>Propionibacteriales</taxon>
        <taxon>Nocardioidaceae</taxon>
        <taxon>Nocardioides</taxon>
    </lineage>
</organism>
<feature type="domain" description="Nudix hydrolase" evidence="5">
    <location>
        <begin position="1"/>
        <end position="132"/>
    </location>
</feature>
<dbReference type="InterPro" id="IPR020476">
    <property type="entry name" value="Nudix_hydrolase"/>
</dbReference>
<dbReference type="PROSITE" id="PS00893">
    <property type="entry name" value="NUDIX_BOX"/>
    <property type="match status" value="1"/>
</dbReference>
<proteinExistence type="inferred from homology"/>
<keyword evidence="3 4" id="KW-0378">Hydrolase</keyword>
<reference evidence="7" key="1">
    <citation type="journal article" date="2019" name="Int. J. Syst. Evol. Microbiol.">
        <title>The Global Catalogue of Microorganisms (GCM) 10K type strain sequencing project: providing services to taxonomists for standard genome sequencing and annotation.</title>
        <authorList>
            <consortium name="The Broad Institute Genomics Platform"/>
            <consortium name="The Broad Institute Genome Sequencing Center for Infectious Disease"/>
            <person name="Wu L."/>
            <person name="Ma J."/>
        </authorList>
    </citation>
    <scope>NUCLEOTIDE SEQUENCE [LARGE SCALE GENOMIC DNA]</scope>
    <source>
        <strain evidence="7">DFY41</strain>
    </source>
</reference>
<comment type="similarity">
    <text evidence="2 4">Belongs to the Nudix hydrolase family.</text>
</comment>